<gene>
    <name evidence="2" type="ORF">N7492_009611</name>
</gene>
<feature type="compositionally biased region" description="Basic and acidic residues" evidence="1">
    <location>
        <begin position="75"/>
        <end position="94"/>
    </location>
</feature>
<dbReference type="Proteomes" id="UP001146351">
    <property type="component" value="Unassembled WGS sequence"/>
</dbReference>
<sequence>MARFQLELGRSSGEHFKQPSAFWDFCWQHFQMMDEGTHSQYVDESTRIDRIPAWFSGIRLNFAGSLLFSRATGDTTDKEDDRIAVTEAREGAAH</sequence>
<keyword evidence="3" id="KW-1185">Reference proteome</keyword>
<reference evidence="2" key="2">
    <citation type="journal article" date="2023" name="IMA Fungus">
        <title>Comparative genomic study of the Penicillium genus elucidates a diverse pangenome and 15 lateral gene transfer events.</title>
        <authorList>
            <person name="Petersen C."/>
            <person name="Sorensen T."/>
            <person name="Nielsen M.R."/>
            <person name="Sondergaard T.E."/>
            <person name="Sorensen J.L."/>
            <person name="Fitzpatrick D.A."/>
            <person name="Frisvad J.C."/>
            <person name="Nielsen K.L."/>
        </authorList>
    </citation>
    <scope>NUCLEOTIDE SEQUENCE</scope>
    <source>
        <strain evidence="2">IBT 21917</strain>
    </source>
</reference>
<evidence type="ECO:0000313" key="3">
    <source>
        <dbReference type="Proteomes" id="UP001146351"/>
    </source>
</evidence>
<evidence type="ECO:0000313" key="2">
    <source>
        <dbReference type="EMBL" id="KAJ5156808.1"/>
    </source>
</evidence>
<feature type="region of interest" description="Disordered" evidence="1">
    <location>
        <begin position="73"/>
        <end position="94"/>
    </location>
</feature>
<reference evidence="2" key="1">
    <citation type="submission" date="2022-11" db="EMBL/GenBank/DDBJ databases">
        <authorList>
            <person name="Petersen C."/>
        </authorList>
    </citation>
    <scope>NUCLEOTIDE SEQUENCE</scope>
    <source>
        <strain evidence="2">IBT 21917</strain>
    </source>
</reference>
<comment type="caution">
    <text evidence="2">The sequence shown here is derived from an EMBL/GenBank/DDBJ whole genome shotgun (WGS) entry which is preliminary data.</text>
</comment>
<proteinExistence type="predicted"/>
<dbReference type="OrthoDB" id="10253869at2759"/>
<accession>A0A9W9LI22</accession>
<evidence type="ECO:0000256" key="1">
    <source>
        <dbReference type="SAM" id="MobiDB-lite"/>
    </source>
</evidence>
<organism evidence="2 3">
    <name type="scientific">Penicillium capsulatum</name>
    <dbReference type="NCBI Taxonomy" id="69766"/>
    <lineage>
        <taxon>Eukaryota</taxon>
        <taxon>Fungi</taxon>
        <taxon>Dikarya</taxon>
        <taxon>Ascomycota</taxon>
        <taxon>Pezizomycotina</taxon>
        <taxon>Eurotiomycetes</taxon>
        <taxon>Eurotiomycetidae</taxon>
        <taxon>Eurotiales</taxon>
        <taxon>Aspergillaceae</taxon>
        <taxon>Penicillium</taxon>
    </lineage>
</organism>
<dbReference type="AlphaFoldDB" id="A0A9W9LI22"/>
<name>A0A9W9LI22_9EURO</name>
<dbReference type="EMBL" id="JAPQKO010000006">
    <property type="protein sequence ID" value="KAJ5156808.1"/>
    <property type="molecule type" value="Genomic_DNA"/>
</dbReference>
<protein>
    <submittedName>
        <fullName evidence="2">Uncharacterized protein</fullName>
    </submittedName>
</protein>